<dbReference type="SUPFAM" id="SSF140663">
    <property type="entry name" value="TTHA0068-like"/>
    <property type="match status" value="1"/>
</dbReference>
<evidence type="ECO:0008006" key="3">
    <source>
        <dbReference type="Google" id="ProtNLM"/>
    </source>
</evidence>
<evidence type="ECO:0000313" key="2">
    <source>
        <dbReference type="Proteomes" id="UP000183815"/>
    </source>
</evidence>
<organism evidence="1 2">
    <name type="scientific">Marine Group III euryarchaeote CG-Bathy1</name>
    <dbReference type="NCBI Taxonomy" id="1889001"/>
    <lineage>
        <taxon>Archaea</taxon>
        <taxon>Methanobacteriati</taxon>
        <taxon>Thermoplasmatota</taxon>
        <taxon>Thermoplasmata</taxon>
        <taxon>Candidatus Thermoprofundales</taxon>
    </lineage>
</organism>
<dbReference type="EMBL" id="MIYU01000022">
    <property type="protein sequence ID" value="OIR13675.1"/>
    <property type="molecule type" value="Genomic_DNA"/>
</dbReference>
<dbReference type="Proteomes" id="UP000183815">
    <property type="component" value="Unassembled WGS sequence"/>
</dbReference>
<proteinExistence type="predicted"/>
<dbReference type="Pfam" id="PF03745">
    <property type="entry name" value="DUF309"/>
    <property type="match status" value="1"/>
</dbReference>
<dbReference type="InterPro" id="IPR005500">
    <property type="entry name" value="DUF309"/>
</dbReference>
<reference evidence="1 2" key="1">
    <citation type="submission" date="2016-08" db="EMBL/GenBank/DDBJ databases">
        <title>New Insights into Marine Group III Euryarchaeota, from dark to light.</title>
        <authorList>
            <person name="Haro-Moreno J.M."/>
            <person name="Rodriguez-Valera F."/>
            <person name="Lopez-Garcia P."/>
            <person name="Moreira D."/>
            <person name="Martin-Cuadrado A.B."/>
        </authorList>
    </citation>
    <scope>NUCLEOTIDE SEQUENCE [LARGE SCALE GENOMIC DNA]</scope>
    <source>
        <strain evidence="1">CG-Bathy1</strain>
    </source>
</reference>
<name>A0A1J5T0F8_9ARCH</name>
<accession>A0A1J5T0F8</accession>
<protein>
    <recommendedName>
        <fullName evidence="3">DUF309 domain-containing protein</fullName>
    </recommendedName>
</protein>
<dbReference type="Gene3D" id="1.10.3450.10">
    <property type="entry name" value="TTHA0068-like"/>
    <property type="match status" value="1"/>
</dbReference>
<evidence type="ECO:0000313" key="1">
    <source>
        <dbReference type="EMBL" id="OIR13675.1"/>
    </source>
</evidence>
<dbReference type="AlphaFoldDB" id="A0A1J5T0F8"/>
<sequence>MYPLAIDEHIFLRRIKKYSEEKFPRYRYVPGIHPHPMRDEEGHSFGIEENEIESWSVDEWKENQEYLYGVDLYNNHYYWESHEAWEGMWRAVKPHSKPHKFLQGLIKLSASILKIRMAKQVPMDIAGAQRLAKSGFELLEPVKTDGEIYMGIELKSHLNKMEKYLEPVMNGTIIEVDNEVPIIELELDE</sequence>
<gene>
    <name evidence="1" type="ORF">BEU04_03690</name>
</gene>
<comment type="caution">
    <text evidence="1">The sequence shown here is derived from an EMBL/GenBank/DDBJ whole genome shotgun (WGS) entry which is preliminary data.</text>
</comment>
<dbReference type="InterPro" id="IPR023203">
    <property type="entry name" value="TTHA0068_sf"/>
</dbReference>